<comment type="caution">
    <text evidence="3">The sequence shown here is derived from an EMBL/GenBank/DDBJ whole genome shotgun (WGS) entry which is preliminary data.</text>
</comment>
<name>A0A0M0G0N3_9BACI</name>
<gene>
    <name evidence="3" type="ORF">AF331_17935</name>
</gene>
<dbReference type="InterPro" id="IPR011010">
    <property type="entry name" value="DNA_brk_join_enz"/>
</dbReference>
<dbReference type="PANTHER" id="PTHR30349">
    <property type="entry name" value="PHAGE INTEGRASE-RELATED"/>
    <property type="match status" value="1"/>
</dbReference>
<feature type="domain" description="Tyr recombinase" evidence="2">
    <location>
        <begin position="1"/>
        <end position="182"/>
    </location>
</feature>
<dbReference type="AlphaFoldDB" id="A0A0M0G0N3"/>
<dbReference type="EMBL" id="LGUE01000006">
    <property type="protein sequence ID" value="KON83375.1"/>
    <property type="molecule type" value="Genomic_DNA"/>
</dbReference>
<evidence type="ECO:0000256" key="1">
    <source>
        <dbReference type="ARBA" id="ARBA00023172"/>
    </source>
</evidence>
<dbReference type="GO" id="GO:0003677">
    <property type="term" value="F:DNA binding"/>
    <property type="evidence" value="ECO:0007669"/>
    <property type="project" value="InterPro"/>
</dbReference>
<dbReference type="PROSITE" id="PS51898">
    <property type="entry name" value="TYR_RECOMBINASE"/>
    <property type="match status" value="1"/>
</dbReference>
<dbReference type="CDD" id="cd01189">
    <property type="entry name" value="INT_ICEBs1_C_like"/>
    <property type="match status" value="1"/>
</dbReference>
<dbReference type="GO" id="GO:0015074">
    <property type="term" value="P:DNA integration"/>
    <property type="evidence" value="ECO:0007669"/>
    <property type="project" value="InterPro"/>
</dbReference>
<keyword evidence="1" id="KW-0233">DNA recombination</keyword>
<evidence type="ECO:0000259" key="2">
    <source>
        <dbReference type="PROSITE" id="PS51898"/>
    </source>
</evidence>
<reference evidence="4" key="1">
    <citation type="submission" date="2015-07" db="EMBL/GenBank/DDBJ databases">
        <title>Fjat-14235 jcm11544.</title>
        <authorList>
            <person name="Liu B."/>
            <person name="Wang J."/>
            <person name="Zhu Y."/>
            <person name="Liu G."/>
            <person name="Chen Q."/>
            <person name="Chen Z."/>
            <person name="Lan J."/>
            <person name="Che J."/>
            <person name="Ge C."/>
            <person name="Shi H."/>
            <person name="Pan Z."/>
            <person name="Liu X."/>
        </authorList>
    </citation>
    <scope>NUCLEOTIDE SEQUENCE [LARGE SCALE GENOMIC DNA]</scope>
    <source>
        <strain evidence="4">JCM 11544</strain>
    </source>
</reference>
<accession>A0A0M0G0N3</accession>
<protein>
    <recommendedName>
        <fullName evidence="2">Tyr recombinase domain-containing protein</fullName>
    </recommendedName>
</protein>
<evidence type="ECO:0000313" key="3">
    <source>
        <dbReference type="EMBL" id="KON83375.1"/>
    </source>
</evidence>
<evidence type="ECO:0000313" key="4">
    <source>
        <dbReference type="Proteomes" id="UP000037405"/>
    </source>
</evidence>
<dbReference type="InterPro" id="IPR002104">
    <property type="entry name" value="Integrase_catalytic"/>
</dbReference>
<dbReference type="PATRIC" id="fig|189381.12.peg.3911"/>
<dbReference type="Pfam" id="PF00589">
    <property type="entry name" value="Phage_integrase"/>
    <property type="match status" value="1"/>
</dbReference>
<sequence length="182" mass="21012">MYKFEISTGLRLEEILALSWSDIDFNNQTIIVKNIVDAGVGGEQNIVEIRSDYRKVMIPSQLLPELKKHKEEQQLMKEEKGDQYDDKLNLVFPKKEGGLQRPSTVRARFNRLVDKANIRRINFHDLRKTHATLLVKSGVSLDVVMNLLGYKSIETIINFLGPEYLDLKITLHPYANNEKDND</sequence>
<dbReference type="Gene3D" id="1.10.443.10">
    <property type="entry name" value="Intergrase catalytic core"/>
    <property type="match status" value="1"/>
</dbReference>
<keyword evidence="4" id="KW-1185">Reference proteome</keyword>
<dbReference type="GO" id="GO:0006310">
    <property type="term" value="P:DNA recombination"/>
    <property type="evidence" value="ECO:0007669"/>
    <property type="project" value="UniProtKB-KW"/>
</dbReference>
<dbReference type="InterPro" id="IPR013762">
    <property type="entry name" value="Integrase-like_cat_sf"/>
</dbReference>
<dbReference type="SUPFAM" id="SSF56349">
    <property type="entry name" value="DNA breaking-rejoining enzymes"/>
    <property type="match status" value="1"/>
</dbReference>
<proteinExistence type="predicted"/>
<dbReference type="PANTHER" id="PTHR30349:SF64">
    <property type="entry name" value="PROPHAGE INTEGRASE INTD-RELATED"/>
    <property type="match status" value="1"/>
</dbReference>
<organism evidence="3 4">
    <name type="scientific">Rossellomorea marisflavi</name>
    <dbReference type="NCBI Taxonomy" id="189381"/>
    <lineage>
        <taxon>Bacteria</taxon>
        <taxon>Bacillati</taxon>
        <taxon>Bacillota</taxon>
        <taxon>Bacilli</taxon>
        <taxon>Bacillales</taxon>
        <taxon>Bacillaceae</taxon>
        <taxon>Rossellomorea</taxon>
    </lineage>
</organism>
<dbReference type="InterPro" id="IPR050090">
    <property type="entry name" value="Tyrosine_recombinase_XerCD"/>
</dbReference>
<dbReference type="Proteomes" id="UP000037405">
    <property type="component" value="Unassembled WGS sequence"/>
</dbReference>